<dbReference type="Proteomes" id="UP001596037">
    <property type="component" value="Unassembled WGS sequence"/>
</dbReference>
<protein>
    <submittedName>
        <fullName evidence="1">Uncharacterized protein</fullName>
    </submittedName>
</protein>
<name>A0ABW0NLY6_9BURK</name>
<evidence type="ECO:0000313" key="2">
    <source>
        <dbReference type="Proteomes" id="UP001596037"/>
    </source>
</evidence>
<proteinExistence type="predicted"/>
<dbReference type="RefSeq" id="WP_376852834.1">
    <property type="nucleotide sequence ID" value="NZ_JBHSMF010000015.1"/>
</dbReference>
<gene>
    <name evidence="1" type="ORF">ACFPOE_23825</name>
</gene>
<organism evidence="1 2">
    <name type="scientific">Caenimonas terrae</name>
    <dbReference type="NCBI Taxonomy" id="696074"/>
    <lineage>
        <taxon>Bacteria</taxon>
        <taxon>Pseudomonadati</taxon>
        <taxon>Pseudomonadota</taxon>
        <taxon>Betaproteobacteria</taxon>
        <taxon>Burkholderiales</taxon>
        <taxon>Comamonadaceae</taxon>
        <taxon>Caenimonas</taxon>
    </lineage>
</organism>
<comment type="caution">
    <text evidence="1">The sequence shown here is derived from an EMBL/GenBank/DDBJ whole genome shotgun (WGS) entry which is preliminary data.</text>
</comment>
<reference evidence="2" key="1">
    <citation type="journal article" date="2019" name="Int. J. Syst. Evol. Microbiol.">
        <title>The Global Catalogue of Microorganisms (GCM) 10K type strain sequencing project: providing services to taxonomists for standard genome sequencing and annotation.</title>
        <authorList>
            <consortium name="The Broad Institute Genomics Platform"/>
            <consortium name="The Broad Institute Genome Sequencing Center for Infectious Disease"/>
            <person name="Wu L."/>
            <person name="Ma J."/>
        </authorList>
    </citation>
    <scope>NUCLEOTIDE SEQUENCE [LARGE SCALE GENOMIC DNA]</scope>
    <source>
        <strain evidence="2">CCUG 57401</strain>
    </source>
</reference>
<keyword evidence="2" id="KW-1185">Reference proteome</keyword>
<accession>A0ABW0NLY6</accession>
<dbReference type="EMBL" id="JBHSMF010000015">
    <property type="protein sequence ID" value="MFC5500593.1"/>
    <property type="molecule type" value="Genomic_DNA"/>
</dbReference>
<sequence length="54" mass="6187">MKEKFGGKDAESAEATQKTQKTAMKTFQNFFLRPLRCFCVCCVRLSAFTAMERT</sequence>
<evidence type="ECO:0000313" key="1">
    <source>
        <dbReference type="EMBL" id="MFC5500593.1"/>
    </source>
</evidence>